<comment type="similarity">
    <text evidence="1">Belongs to the major facilitator superfamily.</text>
</comment>
<dbReference type="Gramene" id="Solyc01g089990.2.1">
    <property type="protein sequence ID" value="Solyc01g089990.2.1"/>
    <property type="gene ID" value="Solyc01g089990.2"/>
</dbReference>
<sequence>MTMTHNRCSSVSSAVTKRQAMVADSSGDAAVVMLSGQVADGLTTIFAGELIDRFGHFEVWHIAGSLLVAVSFSSMFGGCLPCKLIGSDSAMLQTIGYSVFAAIFNVGWAASQGWRGGGPEAADTKFTETLEVYEAFLEGVSSGCDLALADDFNVSSSCVGKREARIL</sequence>
<dbReference type="GO" id="GO:0008643">
    <property type="term" value="P:carbohydrate transport"/>
    <property type="evidence" value="ECO:0007669"/>
    <property type="project" value="InterPro"/>
</dbReference>
<protein>
    <submittedName>
        <fullName evidence="2">Uncharacterized protein</fullName>
    </submittedName>
</protein>
<dbReference type="PANTHER" id="PTHR11328">
    <property type="entry name" value="MAJOR FACILITATOR SUPERFAMILY DOMAIN-CONTAINING PROTEIN"/>
    <property type="match status" value="1"/>
</dbReference>
<dbReference type="AlphaFoldDB" id="A0A3Q7EJY0"/>
<dbReference type="STRING" id="4081.A0A3Q7EJY0"/>
<dbReference type="GO" id="GO:0005886">
    <property type="term" value="C:plasma membrane"/>
    <property type="evidence" value="ECO:0000318"/>
    <property type="project" value="GO_Central"/>
</dbReference>
<dbReference type="GO" id="GO:0015293">
    <property type="term" value="F:symporter activity"/>
    <property type="evidence" value="ECO:0007669"/>
    <property type="project" value="InterPro"/>
</dbReference>
<evidence type="ECO:0000313" key="3">
    <source>
        <dbReference type="Proteomes" id="UP000004994"/>
    </source>
</evidence>
<dbReference type="GO" id="GO:0055085">
    <property type="term" value="P:transmembrane transport"/>
    <property type="evidence" value="ECO:0000318"/>
    <property type="project" value="GO_Central"/>
</dbReference>
<organism evidence="2">
    <name type="scientific">Solanum lycopersicum</name>
    <name type="common">Tomato</name>
    <name type="synonym">Lycopersicon esculentum</name>
    <dbReference type="NCBI Taxonomy" id="4081"/>
    <lineage>
        <taxon>Eukaryota</taxon>
        <taxon>Viridiplantae</taxon>
        <taxon>Streptophyta</taxon>
        <taxon>Embryophyta</taxon>
        <taxon>Tracheophyta</taxon>
        <taxon>Spermatophyta</taxon>
        <taxon>Magnoliopsida</taxon>
        <taxon>eudicotyledons</taxon>
        <taxon>Gunneridae</taxon>
        <taxon>Pentapetalae</taxon>
        <taxon>asterids</taxon>
        <taxon>lamiids</taxon>
        <taxon>Solanales</taxon>
        <taxon>Solanaceae</taxon>
        <taxon>Solanoideae</taxon>
        <taxon>Solaneae</taxon>
        <taxon>Solanum</taxon>
        <taxon>Solanum subgen. Lycopersicon</taxon>
    </lineage>
</organism>
<proteinExistence type="inferred from homology"/>
<reference evidence="2" key="1">
    <citation type="journal article" date="2012" name="Nature">
        <title>The tomato genome sequence provides insights into fleshy fruit evolution.</title>
        <authorList>
            <consortium name="Tomato Genome Consortium"/>
        </authorList>
    </citation>
    <scope>NUCLEOTIDE SEQUENCE [LARGE SCALE GENOMIC DNA]</scope>
    <source>
        <strain evidence="2">cv. Heinz 1706</strain>
    </source>
</reference>
<reference evidence="2" key="2">
    <citation type="submission" date="2019-01" db="UniProtKB">
        <authorList>
            <consortium name="EnsemblPlants"/>
        </authorList>
    </citation>
    <scope>IDENTIFICATION</scope>
    <source>
        <strain evidence="2">cv. Heinz 1706</strain>
    </source>
</reference>
<dbReference type="InParanoid" id="A0A3Q7EJY0"/>
<dbReference type="Proteomes" id="UP000004994">
    <property type="component" value="Chromosome 1"/>
</dbReference>
<dbReference type="EnsemblPlants" id="Solyc01g089990.2.1">
    <property type="protein sequence ID" value="Solyc01g089990.2.1"/>
    <property type="gene ID" value="Solyc01g089990.2"/>
</dbReference>
<keyword evidence="3" id="KW-1185">Reference proteome</keyword>
<evidence type="ECO:0000256" key="1">
    <source>
        <dbReference type="ARBA" id="ARBA00008335"/>
    </source>
</evidence>
<name>A0A3Q7EJY0_SOLLC</name>
<accession>A0A3Q7EJY0</accession>
<dbReference type="InterPro" id="IPR039672">
    <property type="entry name" value="MFS_2"/>
</dbReference>
<evidence type="ECO:0000313" key="2">
    <source>
        <dbReference type="EnsemblPlants" id="Solyc01g089990.2.1"/>
    </source>
</evidence>
<dbReference type="PANTHER" id="PTHR11328:SF28">
    <property type="entry name" value="MAJOR FACILITATOR SUPERFAMILY DOMAIN-CONTAINING PROTEIN 12"/>
    <property type="match status" value="1"/>
</dbReference>